<accession>A0A368VVE6</accession>
<name>A0A368VVE6_9ACTN</name>
<keyword evidence="2" id="KW-0472">Membrane</keyword>
<gene>
    <name evidence="3" type="ORF">DFQ14_103137</name>
</gene>
<dbReference type="EMBL" id="QPJC01000003">
    <property type="protein sequence ID" value="RCW45173.1"/>
    <property type="molecule type" value="Genomic_DNA"/>
</dbReference>
<feature type="compositionally biased region" description="Low complexity" evidence="1">
    <location>
        <begin position="69"/>
        <end position="104"/>
    </location>
</feature>
<feature type="transmembrane region" description="Helical" evidence="2">
    <location>
        <begin position="12"/>
        <end position="33"/>
    </location>
</feature>
<reference evidence="3 4" key="1">
    <citation type="submission" date="2018-07" db="EMBL/GenBank/DDBJ databases">
        <title>Genomic Encyclopedia of Type Strains, Phase III (KMG-III): the genomes of soil and plant-associated and newly described type strains.</title>
        <authorList>
            <person name="Whitman W."/>
        </authorList>
    </citation>
    <scope>NUCLEOTIDE SEQUENCE [LARGE SCALE GENOMIC DNA]</scope>
    <source>
        <strain evidence="3 4">CECT 8575</strain>
    </source>
</reference>
<organism evidence="3 4">
    <name type="scientific">Halopolyspora algeriensis</name>
    <dbReference type="NCBI Taxonomy" id="1500506"/>
    <lineage>
        <taxon>Bacteria</taxon>
        <taxon>Bacillati</taxon>
        <taxon>Actinomycetota</taxon>
        <taxon>Actinomycetes</taxon>
        <taxon>Actinomycetes incertae sedis</taxon>
        <taxon>Halopolyspora</taxon>
    </lineage>
</organism>
<keyword evidence="4" id="KW-1185">Reference proteome</keyword>
<dbReference type="Proteomes" id="UP000253495">
    <property type="component" value="Unassembled WGS sequence"/>
</dbReference>
<proteinExistence type="predicted"/>
<evidence type="ECO:0000313" key="3">
    <source>
        <dbReference type="EMBL" id="RCW45173.1"/>
    </source>
</evidence>
<dbReference type="AlphaFoldDB" id="A0A368VVE6"/>
<feature type="region of interest" description="Disordered" evidence="1">
    <location>
        <begin position="39"/>
        <end position="120"/>
    </location>
</feature>
<sequence>MQLAYSPAPTTSMLLLTFLGGLTLVALVFWSVLHRVKRGDGSDRGAARSGGAGKHALNRRRVSQPTRVTNTAPKHAATAAHTTLRTAEPAETTAEQSQAAAARTHPPAQHSEEPVDIQRPPSDLFRQHHAEHFRRAHQRLDSIRAQLAEL</sequence>
<keyword evidence="2" id="KW-1133">Transmembrane helix</keyword>
<evidence type="ECO:0000256" key="2">
    <source>
        <dbReference type="SAM" id="Phobius"/>
    </source>
</evidence>
<protein>
    <submittedName>
        <fullName evidence="3">Uncharacterized protein</fullName>
    </submittedName>
</protein>
<evidence type="ECO:0000256" key="1">
    <source>
        <dbReference type="SAM" id="MobiDB-lite"/>
    </source>
</evidence>
<comment type="caution">
    <text evidence="3">The sequence shown here is derived from an EMBL/GenBank/DDBJ whole genome shotgun (WGS) entry which is preliminary data.</text>
</comment>
<keyword evidence="2" id="KW-0812">Transmembrane</keyword>
<evidence type="ECO:0000313" key="4">
    <source>
        <dbReference type="Proteomes" id="UP000253495"/>
    </source>
</evidence>